<evidence type="ECO:0000256" key="1">
    <source>
        <dbReference type="ARBA" id="ARBA00004496"/>
    </source>
</evidence>
<accession>A0A6V2X7K3</accession>
<evidence type="ECO:0000256" key="3">
    <source>
        <dbReference type="ARBA" id="ARBA00022490"/>
    </source>
</evidence>
<dbReference type="SUPFAM" id="SSF54211">
    <property type="entry name" value="Ribosomal protein S5 domain 2-like"/>
    <property type="match status" value="1"/>
</dbReference>
<dbReference type="InterPro" id="IPR020575">
    <property type="entry name" value="Hsp90_N"/>
</dbReference>
<dbReference type="Gene3D" id="1.20.120.790">
    <property type="entry name" value="Heat shock protein 90, C-terminal domain"/>
    <property type="match status" value="1"/>
</dbReference>
<dbReference type="GO" id="GO:0140662">
    <property type="term" value="F:ATP-dependent protein folding chaperone"/>
    <property type="evidence" value="ECO:0007669"/>
    <property type="project" value="InterPro"/>
</dbReference>
<evidence type="ECO:0000256" key="7">
    <source>
        <dbReference type="ARBA" id="ARBA00023186"/>
    </source>
</evidence>
<feature type="binding site" evidence="8">
    <location>
        <position position="94"/>
    </location>
    <ligand>
        <name>ATP</name>
        <dbReference type="ChEBI" id="CHEBI:30616"/>
    </ligand>
</feature>
<dbReference type="InterPro" id="IPR020568">
    <property type="entry name" value="Ribosomal_Su5_D2-typ_SF"/>
</dbReference>
<dbReference type="CDD" id="cd16927">
    <property type="entry name" value="HATPase_Hsp90-like"/>
    <property type="match status" value="1"/>
</dbReference>
<dbReference type="SMART" id="SM00387">
    <property type="entry name" value="HATPase_c"/>
    <property type="match status" value="1"/>
</dbReference>
<organism evidence="11">
    <name type="scientific">Emiliania huxleyi</name>
    <name type="common">Coccolithophore</name>
    <name type="synonym">Pontosphaera huxleyi</name>
    <dbReference type="NCBI Taxonomy" id="2903"/>
    <lineage>
        <taxon>Eukaryota</taxon>
        <taxon>Haptista</taxon>
        <taxon>Haptophyta</taxon>
        <taxon>Prymnesiophyceae</taxon>
        <taxon>Isochrysidales</taxon>
        <taxon>Noelaerhabdaceae</taxon>
        <taxon>Emiliania</taxon>
    </lineage>
</organism>
<dbReference type="Pfam" id="PF00183">
    <property type="entry name" value="HSP90"/>
    <property type="match status" value="1"/>
</dbReference>
<dbReference type="GO" id="GO:0005737">
    <property type="term" value="C:cytoplasm"/>
    <property type="evidence" value="ECO:0007669"/>
    <property type="project" value="UniProtKB-SubCell"/>
</dbReference>
<dbReference type="Gene3D" id="3.30.565.10">
    <property type="entry name" value="Histidine kinase-like ATPase, C-terminal domain"/>
    <property type="match status" value="1"/>
</dbReference>
<dbReference type="GO" id="GO:0005524">
    <property type="term" value="F:ATP binding"/>
    <property type="evidence" value="ECO:0007669"/>
    <property type="project" value="UniProtKB-KW"/>
</dbReference>
<gene>
    <name evidence="11" type="ORF">EHUX00137_LOCUS41621</name>
</gene>
<comment type="similarity">
    <text evidence="2">Belongs to the heat shock protein 90 family.</text>
</comment>
<dbReference type="SUPFAM" id="SSF55874">
    <property type="entry name" value="ATPase domain of HSP90 chaperone/DNA topoisomerase II/histidine kinase"/>
    <property type="match status" value="1"/>
</dbReference>
<dbReference type="Pfam" id="PF13589">
    <property type="entry name" value="HATPase_c_3"/>
    <property type="match status" value="1"/>
</dbReference>
<name>A0A6V2X7K3_EMIHU</name>
<keyword evidence="3" id="KW-0963">Cytoplasm</keyword>
<dbReference type="SUPFAM" id="SSF110942">
    <property type="entry name" value="HSP90 C-terminal domain"/>
    <property type="match status" value="1"/>
</dbReference>
<evidence type="ECO:0000256" key="2">
    <source>
        <dbReference type="ARBA" id="ARBA00008239"/>
    </source>
</evidence>
<feature type="region of interest" description="Disordered" evidence="9">
    <location>
        <begin position="31"/>
        <end position="55"/>
    </location>
</feature>
<feature type="domain" description="Histidine kinase/HSP90-like ATPase" evidence="10">
    <location>
        <begin position="83"/>
        <end position="242"/>
    </location>
</feature>
<evidence type="ECO:0000259" key="10">
    <source>
        <dbReference type="SMART" id="SM00387"/>
    </source>
</evidence>
<dbReference type="InterPro" id="IPR001404">
    <property type="entry name" value="Hsp90_fam"/>
</dbReference>
<dbReference type="PIRSF" id="PIRSF002583">
    <property type="entry name" value="Hsp90"/>
    <property type="match status" value="1"/>
</dbReference>
<dbReference type="FunFam" id="3.30.230.80:FF:000004">
    <property type="entry name" value="Heat shock protein 75 kDa"/>
    <property type="match status" value="1"/>
</dbReference>
<dbReference type="FunFam" id="3.30.565.10:FF:000009">
    <property type="entry name" value="Molecular chaperone HtpG"/>
    <property type="match status" value="1"/>
</dbReference>
<keyword evidence="6" id="KW-0346">Stress response</keyword>
<dbReference type="InterPro" id="IPR003594">
    <property type="entry name" value="HATPase_dom"/>
</dbReference>
<feature type="binding site" evidence="8">
    <location>
        <begin position="182"/>
        <end position="187"/>
    </location>
    <ligand>
        <name>ATP</name>
        <dbReference type="ChEBI" id="CHEBI:30616"/>
    </ligand>
</feature>
<evidence type="ECO:0000256" key="9">
    <source>
        <dbReference type="SAM" id="MobiDB-lite"/>
    </source>
</evidence>
<feature type="binding site" evidence="8">
    <location>
        <position position="382"/>
    </location>
    <ligand>
        <name>ATP</name>
        <dbReference type="ChEBI" id="CHEBI:30616"/>
    </ligand>
</feature>
<evidence type="ECO:0000313" key="11">
    <source>
        <dbReference type="EMBL" id="CAE0589708.1"/>
    </source>
</evidence>
<evidence type="ECO:0000256" key="8">
    <source>
        <dbReference type="PIRSR" id="PIRSR002583-1"/>
    </source>
</evidence>
<dbReference type="EMBL" id="HBIR01053414">
    <property type="protein sequence ID" value="CAE0589708.1"/>
    <property type="molecule type" value="Transcribed_RNA"/>
</dbReference>
<dbReference type="NCBIfam" id="NF003555">
    <property type="entry name" value="PRK05218.1"/>
    <property type="match status" value="1"/>
</dbReference>
<evidence type="ECO:0000256" key="6">
    <source>
        <dbReference type="ARBA" id="ARBA00023016"/>
    </source>
</evidence>
<dbReference type="InterPro" id="IPR037196">
    <property type="entry name" value="HSP90_C"/>
</dbReference>
<dbReference type="Gene3D" id="3.30.230.80">
    <property type="match status" value="1"/>
</dbReference>
<keyword evidence="4 8" id="KW-0547">Nucleotide-binding</keyword>
<feature type="binding site" evidence="8">
    <location>
        <position position="148"/>
    </location>
    <ligand>
        <name>ATP</name>
        <dbReference type="ChEBI" id="CHEBI:30616"/>
    </ligand>
</feature>
<dbReference type="HAMAP" id="MF_00505">
    <property type="entry name" value="HSP90"/>
    <property type="match status" value="1"/>
</dbReference>
<feature type="binding site" evidence="8">
    <location>
        <position position="232"/>
    </location>
    <ligand>
        <name>ATP</name>
        <dbReference type="ChEBI" id="CHEBI:30616"/>
    </ligand>
</feature>
<keyword evidence="5 8" id="KW-0067">ATP-binding</keyword>
<evidence type="ECO:0000256" key="5">
    <source>
        <dbReference type="ARBA" id="ARBA00022840"/>
    </source>
</evidence>
<feature type="binding site" evidence="8">
    <location>
        <position position="140"/>
    </location>
    <ligand>
        <name>ATP</name>
        <dbReference type="ChEBI" id="CHEBI:30616"/>
    </ligand>
</feature>
<dbReference type="PANTHER" id="PTHR11528">
    <property type="entry name" value="HEAT SHOCK PROTEIN 90 FAMILY MEMBER"/>
    <property type="match status" value="1"/>
</dbReference>
<feature type="binding site" evidence="8">
    <location>
        <position position="90"/>
    </location>
    <ligand>
        <name>ATP</name>
        <dbReference type="ChEBI" id="CHEBI:30616"/>
    </ligand>
</feature>
<comment type="subcellular location">
    <subcellularLocation>
        <location evidence="1">Cytoplasm</location>
    </subcellularLocation>
</comment>
<dbReference type="PROSITE" id="PS00298">
    <property type="entry name" value="HSP90"/>
    <property type="match status" value="1"/>
</dbReference>
<dbReference type="InterPro" id="IPR019805">
    <property type="entry name" value="Heat_shock_protein_90_CS"/>
</dbReference>
<feature type="binding site" evidence="8">
    <location>
        <position position="135"/>
    </location>
    <ligand>
        <name>ATP</name>
        <dbReference type="ChEBI" id="CHEBI:30616"/>
    </ligand>
</feature>
<dbReference type="GO" id="GO:0016887">
    <property type="term" value="F:ATP hydrolysis activity"/>
    <property type="evidence" value="ECO:0007669"/>
    <property type="project" value="InterPro"/>
</dbReference>
<dbReference type="Gene3D" id="3.40.50.11260">
    <property type="match status" value="1"/>
</dbReference>
<dbReference type="InterPro" id="IPR036890">
    <property type="entry name" value="HATPase_C_sf"/>
</dbReference>
<protein>
    <recommendedName>
        <fullName evidence="10">Histidine kinase/HSP90-like ATPase domain-containing protein</fullName>
    </recommendedName>
</protein>
<feature type="binding site" evidence="8">
    <location>
        <begin position="155"/>
        <end position="156"/>
    </location>
    <ligand>
        <name>ATP</name>
        <dbReference type="ChEBI" id="CHEBI:30616"/>
    </ligand>
</feature>
<evidence type="ECO:0000256" key="4">
    <source>
        <dbReference type="ARBA" id="ARBA00022741"/>
    </source>
</evidence>
<sequence length="678" mass="73955">MLLRNLGRCSHIVRARLPLRRSCSGVLRRLSTTSEAKDAATESTEGTPPPPPAEAILGATETKEFQAETKKLLDIVANSLYTDKEVFLREIVSNASDALEKRRYAEVTGSAEEGAGEMAISITTDSEAGTLTITDSGIGMSRDDLVANLGTIASSGSKRFVQQLADTAGDGASAASANVIGQFGVGFYSVFMVADHVTVYSRQHGAEAGHCWRSSGDGAYELSEASNVAAGTKIVLTLKEEEKRFASRWAVEANLRKYSSFVGFPVSVDGERANTIEALWTKAKSEVSDEEHAEFFRFIAQDFSDPRYTLHFAADAPLAIKALFYIPESHPEKWGMARMEPGVSLYSRRVLIQPRSDKLLPDWMRFVKGVVDSEDVPLNISRESMQDSALMRKLSSVLSRRVLKFLQERAKKDEEGYLAFFREFGQFIKEGVCADFELKSEAAKLLRFESTAAEPDTLVSLDEYIARMVPEQEDTIYYLVAPSRASALSSAYMEAFTKKKVEVLLLTSTIDEFAMANLMSYAGKELVSAEKAKLQVEPDAETPAISAEDAGALCTWLAEAVPLVSEASLSSRLVDSPAIVVGHESAAMRRMMGMVEAGRAPELSPQRLEINGRHPIIVGLAAARSERPELAKQIAQQVFDNALISAGLLDDPRAIVGNINSIMAELLSRPTTQPESSS</sequence>
<dbReference type="AlphaFoldDB" id="A0A6V2X7K3"/>
<reference evidence="11" key="1">
    <citation type="submission" date="2021-01" db="EMBL/GenBank/DDBJ databases">
        <authorList>
            <person name="Corre E."/>
            <person name="Pelletier E."/>
            <person name="Niang G."/>
            <person name="Scheremetjew M."/>
            <person name="Finn R."/>
            <person name="Kale V."/>
            <person name="Holt S."/>
            <person name="Cochrane G."/>
            <person name="Meng A."/>
            <person name="Brown T."/>
            <person name="Cohen L."/>
        </authorList>
    </citation>
    <scope>NUCLEOTIDE SEQUENCE</scope>
    <source>
        <strain evidence="11">379</strain>
    </source>
</reference>
<keyword evidence="7" id="KW-0143">Chaperone</keyword>
<dbReference type="GO" id="GO:0051082">
    <property type="term" value="F:unfolded protein binding"/>
    <property type="evidence" value="ECO:0007669"/>
    <property type="project" value="InterPro"/>
</dbReference>
<proteinExistence type="inferred from homology"/>
<dbReference type="PRINTS" id="PR00775">
    <property type="entry name" value="HEATSHOCK90"/>
</dbReference>